<dbReference type="KEGG" id="hyl:LPB072_17515"/>
<sequence>MNHTQSNIATTGNDSDKKALSAFMEALVILSRTRDYNAVAAPFAGFKNLSEGTEGDSSGGTFRVQGEKIYNVIVHLEITQDPPHAFTPQVGNLGLLFETGAVTLRDVQELLGDWYRDPVDGVQASFADAYFNPKTIAPEADYLLCASTREDFVETLKPGSPVEMISASWQDNRYDTANRPW</sequence>
<evidence type="ECO:0000313" key="2">
    <source>
        <dbReference type="EMBL" id="OAD43609.1"/>
    </source>
</evidence>
<proteinExistence type="predicted"/>
<evidence type="ECO:0000313" key="1">
    <source>
        <dbReference type="EMBL" id="AOW14368.1"/>
    </source>
</evidence>
<dbReference type="EMBL" id="LVWD01000003">
    <property type="protein sequence ID" value="OAD43609.1"/>
    <property type="molecule type" value="Genomic_DNA"/>
</dbReference>
<gene>
    <name evidence="1" type="ORF">LPB072_17515</name>
    <name evidence="2" type="ORF">LPB72_03520</name>
</gene>
<evidence type="ECO:0000313" key="4">
    <source>
        <dbReference type="Proteomes" id="UP000185680"/>
    </source>
</evidence>
<accession>A0A167IUL3</accession>
<reference evidence="2 3" key="1">
    <citation type="submission" date="2016-02" db="EMBL/GenBank/DDBJ databases">
        <title>Draft genome sequence of Hydrogenophaga sp. LPB0072.</title>
        <authorList>
            <person name="Shin S.-K."/>
            <person name="Yi H."/>
        </authorList>
    </citation>
    <scope>NUCLEOTIDE SEQUENCE [LARGE SCALE GENOMIC DNA]</scope>
    <source>
        <strain evidence="2 3">LPB0072</strain>
    </source>
</reference>
<dbReference type="RefSeq" id="WP_066085782.1">
    <property type="nucleotide sequence ID" value="NZ_CP017476.1"/>
</dbReference>
<reference evidence="1 4" key="2">
    <citation type="submission" date="2016-10" db="EMBL/GenBank/DDBJ databases">
        <title>Hydorgenophaga sp. LPB0072 isolated from gastropod.</title>
        <authorList>
            <person name="Kim E."/>
            <person name="Yi H."/>
        </authorList>
    </citation>
    <scope>NUCLEOTIDE SEQUENCE [LARGE SCALE GENOMIC DNA]</scope>
    <source>
        <strain evidence="1 4">LPB0072</strain>
    </source>
</reference>
<keyword evidence="3" id="KW-1185">Reference proteome</keyword>
<evidence type="ECO:0000313" key="3">
    <source>
        <dbReference type="Proteomes" id="UP000185657"/>
    </source>
</evidence>
<protein>
    <submittedName>
        <fullName evidence="1">Uncharacterized protein</fullName>
    </submittedName>
</protein>
<dbReference type="EMBL" id="CP017476">
    <property type="protein sequence ID" value="AOW14368.1"/>
    <property type="molecule type" value="Genomic_DNA"/>
</dbReference>
<name>A0A167IUL3_9BURK</name>
<organism evidence="1 4">
    <name type="scientific">Hydrogenophaga crassostreae</name>
    <dbReference type="NCBI Taxonomy" id="1763535"/>
    <lineage>
        <taxon>Bacteria</taxon>
        <taxon>Pseudomonadati</taxon>
        <taxon>Pseudomonadota</taxon>
        <taxon>Betaproteobacteria</taxon>
        <taxon>Burkholderiales</taxon>
        <taxon>Comamonadaceae</taxon>
        <taxon>Hydrogenophaga</taxon>
    </lineage>
</organism>
<dbReference type="Proteomes" id="UP000185657">
    <property type="component" value="Unassembled WGS sequence"/>
</dbReference>
<dbReference type="AlphaFoldDB" id="A0A167IUL3"/>
<dbReference type="Proteomes" id="UP000185680">
    <property type="component" value="Chromosome"/>
</dbReference>